<dbReference type="OrthoDB" id="3261052at2759"/>
<dbReference type="Proteomes" id="UP000076798">
    <property type="component" value="Unassembled WGS sequence"/>
</dbReference>
<reference evidence="1 2" key="1">
    <citation type="journal article" date="2016" name="Mol. Biol. Evol.">
        <title>Comparative Genomics of Early-Diverging Mushroom-Forming Fungi Provides Insights into the Origins of Lignocellulose Decay Capabilities.</title>
        <authorList>
            <person name="Nagy L.G."/>
            <person name="Riley R."/>
            <person name="Tritt A."/>
            <person name="Adam C."/>
            <person name="Daum C."/>
            <person name="Floudas D."/>
            <person name="Sun H."/>
            <person name="Yadav J.S."/>
            <person name="Pangilinan J."/>
            <person name="Larsson K.H."/>
            <person name="Matsuura K."/>
            <person name="Barry K."/>
            <person name="Labutti K."/>
            <person name="Kuo R."/>
            <person name="Ohm R.A."/>
            <person name="Bhattacharya S.S."/>
            <person name="Shirouzu T."/>
            <person name="Yoshinaga Y."/>
            <person name="Martin F.M."/>
            <person name="Grigoriev I.V."/>
            <person name="Hibbett D.S."/>
        </authorList>
    </citation>
    <scope>NUCLEOTIDE SEQUENCE [LARGE SCALE GENOMIC DNA]</scope>
    <source>
        <strain evidence="1 2">HHB10207 ss-3</strain>
    </source>
</reference>
<name>A0A165WDD8_9AGAM</name>
<accession>A0A165WDD8</accession>
<evidence type="ECO:0000313" key="2">
    <source>
        <dbReference type="Proteomes" id="UP000076798"/>
    </source>
</evidence>
<proteinExistence type="predicted"/>
<sequence length="198" mass="21452">MWDTVRARGRLAKDAFEALGQFAKKNPDRVFGYSTYAKPNKDGSGGSKLTVGVTDDYSLDSALLNSPKQGMSLDSKFRGVNQNYAPLTALNTVSSVGALAPTAGFITQDVQAETLSGMLREAEQRILERARRILDGAEIESRSATDTATIKKNAAAVVTLGRWKPRFWMIDKSRAEKSAILNGMSITAKSPSCDRLTS</sequence>
<organism evidence="1 2">
    <name type="scientific">Sistotremastrum suecicum HHB10207 ss-3</name>
    <dbReference type="NCBI Taxonomy" id="1314776"/>
    <lineage>
        <taxon>Eukaryota</taxon>
        <taxon>Fungi</taxon>
        <taxon>Dikarya</taxon>
        <taxon>Basidiomycota</taxon>
        <taxon>Agaricomycotina</taxon>
        <taxon>Agaricomycetes</taxon>
        <taxon>Sistotremastrales</taxon>
        <taxon>Sistotremastraceae</taxon>
        <taxon>Sistotremastrum</taxon>
    </lineage>
</organism>
<evidence type="ECO:0000313" key="1">
    <source>
        <dbReference type="EMBL" id="KZT31012.1"/>
    </source>
</evidence>
<protein>
    <submittedName>
        <fullName evidence="1">Uncharacterized protein</fullName>
    </submittedName>
</protein>
<dbReference type="AlphaFoldDB" id="A0A165WDD8"/>
<keyword evidence="2" id="KW-1185">Reference proteome</keyword>
<dbReference type="EMBL" id="KV428991">
    <property type="protein sequence ID" value="KZT31012.1"/>
    <property type="molecule type" value="Genomic_DNA"/>
</dbReference>
<gene>
    <name evidence="1" type="ORF">SISSUDRAFT_1068229</name>
</gene>